<dbReference type="Gene3D" id="3.90.740.10">
    <property type="entry name" value="Valyl/Leucyl/Isoleucyl-tRNA synthetase, editing domain"/>
    <property type="match status" value="1"/>
</dbReference>
<dbReference type="InterPro" id="IPR002303">
    <property type="entry name" value="Valyl-tRNA_ligase"/>
</dbReference>
<dbReference type="Pfam" id="PF00133">
    <property type="entry name" value="tRNA-synt_1"/>
    <property type="match status" value="1"/>
</dbReference>
<dbReference type="NCBIfam" id="TIGR00422">
    <property type="entry name" value="valS"/>
    <property type="match status" value="1"/>
</dbReference>
<proteinExistence type="inferred from homology"/>
<dbReference type="FunFam" id="3.90.740.10:FF:000005">
    <property type="entry name" value="Valine--tRNA ligase, mitochondrial"/>
    <property type="match status" value="1"/>
</dbReference>
<dbReference type="GO" id="GO:0048608">
    <property type="term" value="P:reproductive structure development"/>
    <property type="evidence" value="ECO:0007669"/>
    <property type="project" value="UniProtKB-ARBA"/>
</dbReference>
<dbReference type="PANTHER" id="PTHR11946">
    <property type="entry name" value="VALYL-TRNA SYNTHETASES"/>
    <property type="match status" value="1"/>
</dbReference>
<reference evidence="18" key="1">
    <citation type="submission" date="2021-01" db="EMBL/GenBank/DDBJ databases">
        <authorList>
            <person name="Corre E."/>
            <person name="Pelletier E."/>
            <person name="Niang G."/>
            <person name="Scheremetjew M."/>
            <person name="Finn R."/>
            <person name="Kale V."/>
            <person name="Holt S."/>
            <person name="Cochrane G."/>
            <person name="Meng A."/>
            <person name="Brown T."/>
            <person name="Cohen L."/>
        </authorList>
    </citation>
    <scope>NUCLEOTIDE SEQUENCE</scope>
    <source>
        <strain evidence="18">CCMP1320</strain>
    </source>
</reference>
<keyword evidence="5 12" id="KW-0547">Nucleotide-binding</keyword>
<dbReference type="InterPro" id="IPR013155">
    <property type="entry name" value="M/V/L/I-tRNA-synth_anticd-bd"/>
</dbReference>
<keyword evidence="8 13" id="KW-0175">Coiled coil</keyword>
<dbReference type="InterPro" id="IPR009080">
    <property type="entry name" value="tRNAsynth_Ia_anticodon-bd"/>
</dbReference>
<dbReference type="Pfam" id="PF10458">
    <property type="entry name" value="Val_tRNA-synt_C"/>
    <property type="match status" value="1"/>
</dbReference>
<dbReference type="Pfam" id="PF08264">
    <property type="entry name" value="Anticodon_1"/>
    <property type="match status" value="1"/>
</dbReference>
<evidence type="ECO:0000256" key="8">
    <source>
        <dbReference type="ARBA" id="ARBA00023054"/>
    </source>
</evidence>
<keyword evidence="3" id="KW-0963">Cytoplasm</keyword>
<evidence type="ECO:0000256" key="12">
    <source>
        <dbReference type="RuleBase" id="RU363035"/>
    </source>
</evidence>
<feature type="compositionally biased region" description="Low complexity" evidence="14">
    <location>
        <begin position="82"/>
        <end position="102"/>
    </location>
</feature>
<evidence type="ECO:0000259" key="16">
    <source>
        <dbReference type="Pfam" id="PF08264"/>
    </source>
</evidence>
<dbReference type="FunFam" id="3.40.50.620:FF:000126">
    <property type="entry name" value="Valine--tRNA ligase chloroplastic/mitochondrial 2"/>
    <property type="match status" value="1"/>
</dbReference>
<evidence type="ECO:0000256" key="10">
    <source>
        <dbReference type="ARBA" id="ARBA00029936"/>
    </source>
</evidence>
<dbReference type="Gene3D" id="1.10.287.380">
    <property type="entry name" value="Valyl-tRNA synthetase, C-terminal domain"/>
    <property type="match status" value="1"/>
</dbReference>
<dbReference type="PROSITE" id="PS00178">
    <property type="entry name" value="AA_TRNA_LIGASE_I"/>
    <property type="match status" value="1"/>
</dbReference>
<evidence type="ECO:0000256" key="5">
    <source>
        <dbReference type="ARBA" id="ARBA00022741"/>
    </source>
</evidence>
<feature type="region of interest" description="Disordered" evidence="14">
    <location>
        <begin position="78"/>
        <end position="110"/>
    </location>
</feature>
<dbReference type="HAMAP" id="MF_02004">
    <property type="entry name" value="Val_tRNA_synth_type1"/>
    <property type="match status" value="1"/>
</dbReference>
<sequence>MQAQTVGLGGRGSFASRKKPSCSGLASAAVVPRMQAASLSAGLRGFLAGRLMGGAPVPGQQLQRQLCSQPIPYRMQPAASASTDVGEVASSSSSNSNGTSASHNPWPKGELPKTFEAASAEPRIYKWWESGGYFRPQENAQGPPYTIPMPPPNVTGKLHMGHAMFATIQDVMIRTARMRGRKTLWLPGTDHAGIATQSVVEKMLASEGKPGRLELGREAFNERVWAWKAEYGGSINNQLRRLGASCDWGRERFTLDEGLSSAVVEAFVRLQEKGLIYRGSYMVNWSPTLQTAVSDLEVDYVEEPGFMYYFRYPIADSPEGAFLPIATTRPETILGDTAVAVHPEDPRYKHLIGRECVVPMVGRRIKVLADEYVDREFGTGALKITPGHDPNDYEIGKRFNLETINIMNKDATLNAAAGKYAGMDRFEARKALWADIEAQGLAIKRENYTIRAPRSQRSGEIIEPLISDQWFVRMEPLAKPALAAVADGSIRIMPERFEKIYYNWLENIKDWCISRQLWWGHRIPVWYVFPDAAAAQASQTGDSDVYVVARNEAEAYEKARAAHPEMASTLTLVQDQDVLDTWFSSGLWPFSTLGWPNVEAPDLKQFYPTQVLETGHDILFFWVSRMIMMGIEFTGKPPFSLVFLHGLVRDEKGRKMSKSLGNVIDPLSVIQDYGTDALRFTMATGTGAGQDLNLSLDRITGNRNFTNKLWNAGKFILFQMDRAKAAGSADGQDLHEQLASADFSTRQALEALPLAERWIVSRVHQVVDEVTERHDKYDFNSAGITTYNFFWDEFADWFIESSKSRPSGSPQAQQSLAVAVYVFDRVLKLMHPFMPYVTEELWQALPHKGEALIVAPWPDTGLPVCSTSISHWGALQGIVYAIRNARAEYNVEAGKKIGGSIVIEDANERASLEAELPVVSLLARMDPSQLRLLPAVPEAASAQGSGEALPNVSLVVKDGVQVLLPMAGLFDAEKELARLNKQRTKLQKDYDGVTARLSNTKFLEKASQEVVAEAKAQQAEAAEKLAMIDAKVSQVAALKAR</sequence>
<keyword evidence="9 12" id="KW-0030">Aminoacyl-tRNA synthetase</keyword>
<evidence type="ECO:0000313" key="18">
    <source>
        <dbReference type="EMBL" id="CAE0506390.1"/>
    </source>
</evidence>
<dbReference type="InterPro" id="IPR010978">
    <property type="entry name" value="tRNA-bd_arm"/>
</dbReference>
<evidence type="ECO:0000256" key="4">
    <source>
        <dbReference type="ARBA" id="ARBA00022598"/>
    </source>
</evidence>
<dbReference type="GO" id="GO:0006438">
    <property type="term" value="P:valyl-tRNA aminoacylation"/>
    <property type="evidence" value="ECO:0007669"/>
    <property type="project" value="InterPro"/>
</dbReference>
<dbReference type="PRINTS" id="PR00986">
    <property type="entry name" value="TRNASYNTHVAL"/>
</dbReference>
<dbReference type="InterPro" id="IPR002300">
    <property type="entry name" value="aa-tRNA-synth_Ia"/>
</dbReference>
<gene>
    <name evidence="18" type="ORF">DTER00134_LOCUS21466</name>
</gene>
<dbReference type="InterPro" id="IPR019499">
    <property type="entry name" value="Val-tRNA_synth_tRNA-bd"/>
</dbReference>
<organism evidence="18">
    <name type="scientific">Dunaliella tertiolecta</name>
    <name type="common">Green alga</name>
    <dbReference type="NCBI Taxonomy" id="3047"/>
    <lineage>
        <taxon>Eukaryota</taxon>
        <taxon>Viridiplantae</taxon>
        <taxon>Chlorophyta</taxon>
        <taxon>core chlorophytes</taxon>
        <taxon>Chlorophyceae</taxon>
        <taxon>CS clade</taxon>
        <taxon>Chlamydomonadales</taxon>
        <taxon>Dunaliellaceae</taxon>
        <taxon>Dunaliella</taxon>
    </lineage>
</organism>
<evidence type="ECO:0000256" key="2">
    <source>
        <dbReference type="ARBA" id="ARBA00013169"/>
    </source>
</evidence>
<dbReference type="Gene3D" id="3.40.50.620">
    <property type="entry name" value="HUPs"/>
    <property type="match status" value="2"/>
</dbReference>
<dbReference type="PANTHER" id="PTHR11946:SF93">
    <property type="entry name" value="VALINE--TRNA LIGASE, CHLOROPLASTIC_MITOCHONDRIAL 2"/>
    <property type="match status" value="1"/>
</dbReference>
<keyword evidence="6 12" id="KW-0067">ATP-binding</keyword>
<keyword evidence="7 12" id="KW-0648">Protein biosynthesis</keyword>
<dbReference type="GO" id="GO:0005524">
    <property type="term" value="F:ATP binding"/>
    <property type="evidence" value="ECO:0007669"/>
    <property type="project" value="UniProtKB-KW"/>
</dbReference>
<evidence type="ECO:0000256" key="7">
    <source>
        <dbReference type="ARBA" id="ARBA00022917"/>
    </source>
</evidence>
<dbReference type="FunFam" id="1.10.287.380:FF:000001">
    <property type="entry name" value="Valine--tRNA ligase"/>
    <property type="match status" value="1"/>
</dbReference>
<comment type="similarity">
    <text evidence="1 12">Belongs to the class-I aminoacyl-tRNA synthetase family.</text>
</comment>
<accession>A0A7S3R9D9</accession>
<evidence type="ECO:0000256" key="11">
    <source>
        <dbReference type="ARBA" id="ARBA00047552"/>
    </source>
</evidence>
<dbReference type="InterPro" id="IPR037118">
    <property type="entry name" value="Val-tRNA_synth_C_sf"/>
</dbReference>
<dbReference type="CDD" id="cd00817">
    <property type="entry name" value="ValRS_core"/>
    <property type="match status" value="1"/>
</dbReference>
<evidence type="ECO:0000256" key="14">
    <source>
        <dbReference type="SAM" id="MobiDB-lite"/>
    </source>
</evidence>
<dbReference type="SUPFAM" id="SSF50677">
    <property type="entry name" value="ValRS/IleRS/LeuRS editing domain"/>
    <property type="match status" value="1"/>
</dbReference>
<evidence type="ECO:0000259" key="17">
    <source>
        <dbReference type="Pfam" id="PF10458"/>
    </source>
</evidence>
<feature type="domain" description="Aminoacyl-tRNA synthetase class Ia" evidence="15">
    <location>
        <begin position="124"/>
        <end position="695"/>
    </location>
</feature>
<feature type="domain" description="Methionyl/Valyl/Leucyl/Isoleucyl-tRNA synthetase anticodon-binding" evidence="16">
    <location>
        <begin position="756"/>
        <end position="896"/>
    </location>
</feature>
<dbReference type="FunFam" id="3.40.50.620:FF:000020">
    <property type="entry name" value="Valine--tRNA ligase, mitochondrial"/>
    <property type="match status" value="1"/>
</dbReference>
<dbReference type="GO" id="GO:0005829">
    <property type="term" value="C:cytosol"/>
    <property type="evidence" value="ECO:0007669"/>
    <property type="project" value="TreeGrafter"/>
</dbReference>
<dbReference type="CDD" id="cd07962">
    <property type="entry name" value="Anticodon_Ia_Val"/>
    <property type="match status" value="1"/>
</dbReference>
<dbReference type="EMBL" id="HBIP01035248">
    <property type="protein sequence ID" value="CAE0506390.1"/>
    <property type="molecule type" value="Transcribed_RNA"/>
</dbReference>
<feature type="coiled-coil region" evidence="13">
    <location>
        <begin position="969"/>
        <end position="996"/>
    </location>
</feature>
<feature type="domain" description="Valyl-tRNA synthetase tRNA-binding arm" evidence="17">
    <location>
        <begin position="971"/>
        <end position="1034"/>
    </location>
</feature>
<dbReference type="SUPFAM" id="SSF52374">
    <property type="entry name" value="Nucleotidylyl transferase"/>
    <property type="match status" value="1"/>
</dbReference>
<keyword evidence="4 12" id="KW-0436">Ligase</keyword>
<dbReference type="GO" id="GO:0009791">
    <property type="term" value="P:post-embryonic development"/>
    <property type="evidence" value="ECO:0007669"/>
    <property type="project" value="UniProtKB-ARBA"/>
</dbReference>
<dbReference type="EC" id="6.1.1.9" evidence="2"/>
<evidence type="ECO:0000256" key="13">
    <source>
        <dbReference type="SAM" id="Coils"/>
    </source>
</evidence>
<evidence type="ECO:0000259" key="15">
    <source>
        <dbReference type="Pfam" id="PF00133"/>
    </source>
</evidence>
<evidence type="ECO:0000256" key="6">
    <source>
        <dbReference type="ARBA" id="ARBA00022840"/>
    </source>
</evidence>
<comment type="catalytic activity">
    <reaction evidence="11">
        <text>tRNA(Val) + L-valine + ATP = L-valyl-tRNA(Val) + AMP + diphosphate</text>
        <dbReference type="Rhea" id="RHEA:10704"/>
        <dbReference type="Rhea" id="RHEA-COMP:9672"/>
        <dbReference type="Rhea" id="RHEA-COMP:9708"/>
        <dbReference type="ChEBI" id="CHEBI:30616"/>
        <dbReference type="ChEBI" id="CHEBI:33019"/>
        <dbReference type="ChEBI" id="CHEBI:57762"/>
        <dbReference type="ChEBI" id="CHEBI:78442"/>
        <dbReference type="ChEBI" id="CHEBI:78537"/>
        <dbReference type="ChEBI" id="CHEBI:456215"/>
        <dbReference type="EC" id="6.1.1.9"/>
    </reaction>
</comment>
<evidence type="ECO:0000256" key="1">
    <source>
        <dbReference type="ARBA" id="ARBA00005594"/>
    </source>
</evidence>
<dbReference type="InterPro" id="IPR033705">
    <property type="entry name" value="Anticodon_Ia_Val"/>
</dbReference>
<dbReference type="Gene3D" id="1.10.730.10">
    <property type="entry name" value="Isoleucyl-tRNA Synthetase, Domain 1"/>
    <property type="match status" value="1"/>
</dbReference>
<name>A0A7S3R9D9_DUNTE</name>
<dbReference type="NCBIfam" id="NF004349">
    <property type="entry name" value="PRK05729.1"/>
    <property type="match status" value="1"/>
</dbReference>
<dbReference type="FunFam" id="1.10.730.10:FF:000014">
    <property type="entry name" value="Valine--tRNA ligase"/>
    <property type="match status" value="1"/>
</dbReference>
<dbReference type="GO" id="GO:0004832">
    <property type="term" value="F:valine-tRNA ligase activity"/>
    <property type="evidence" value="ECO:0007669"/>
    <property type="project" value="UniProtKB-EC"/>
</dbReference>
<dbReference type="GO" id="GO:0002161">
    <property type="term" value="F:aminoacyl-tRNA deacylase activity"/>
    <property type="evidence" value="ECO:0007669"/>
    <property type="project" value="InterPro"/>
</dbReference>
<dbReference type="SUPFAM" id="SSF46589">
    <property type="entry name" value="tRNA-binding arm"/>
    <property type="match status" value="1"/>
</dbReference>
<dbReference type="InterPro" id="IPR014729">
    <property type="entry name" value="Rossmann-like_a/b/a_fold"/>
</dbReference>
<dbReference type="InterPro" id="IPR001412">
    <property type="entry name" value="aa-tRNA-synth_I_CS"/>
</dbReference>
<dbReference type="SUPFAM" id="SSF47323">
    <property type="entry name" value="Anticodon-binding domain of a subclass of class I aminoacyl-tRNA synthetases"/>
    <property type="match status" value="1"/>
</dbReference>
<protein>
    <recommendedName>
        <fullName evidence="2">valine--tRNA ligase</fullName>
        <ecNumber evidence="2">6.1.1.9</ecNumber>
    </recommendedName>
    <alternativeName>
        <fullName evidence="10">Valyl-tRNA synthetase</fullName>
    </alternativeName>
</protein>
<evidence type="ECO:0000256" key="9">
    <source>
        <dbReference type="ARBA" id="ARBA00023146"/>
    </source>
</evidence>
<evidence type="ECO:0000256" key="3">
    <source>
        <dbReference type="ARBA" id="ARBA00022490"/>
    </source>
</evidence>
<dbReference type="AlphaFoldDB" id="A0A7S3R9D9"/>
<dbReference type="InterPro" id="IPR009008">
    <property type="entry name" value="Val/Leu/Ile-tRNA-synth_edit"/>
</dbReference>